<protein>
    <submittedName>
        <fullName evidence="2">GroES-like protein</fullName>
    </submittedName>
</protein>
<dbReference type="GO" id="GO:0016651">
    <property type="term" value="F:oxidoreductase activity, acting on NAD(P)H"/>
    <property type="evidence" value="ECO:0007669"/>
    <property type="project" value="InterPro"/>
</dbReference>
<evidence type="ECO:0000313" key="3">
    <source>
        <dbReference type="Proteomes" id="UP000076532"/>
    </source>
</evidence>
<reference evidence="2 3" key="1">
    <citation type="journal article" date="2016" name="Mol. Biol. Evol.">
        <title>Comparative Genomics of Early-Diverging Mushroom-Forming Fungi Provides Insights into the Origins of Lignocellulose Decay Capabilities.</title>
        <authorList>
            <person name="Nagy L.G."/>
            <person name="Riley R."/>
            <person name="Tritt A."/>
            <person name="Adam C."/>
            <person name="Daum C."/>
            <person name="Floudas D."/>
            <person name="Sun H."/>
            <person name="Yadav J.S."/>
            <person name="Pangilinan J."/>
            <person name="Larsson K.H."/>
            <person name="Matsuura K."/>
            <person name="Barry K."/>
            <person name="Labutti K."/>
            <person name="Kuo R."/>
            <person name="Ohm R.A."/>
            <person name="Bhattacharya S.S."/>
            <person name="Shirouzu T."/>
            <person name="Yoshinaga Y."/>
            <person name="Martin F.M."/>
            <person name="Grigoriev I.V."/>
            <person name="Hibbett D.S."/>
        </authorList>
    </citation>
    <scope>NUCLEOTIDE SEQUENCE [LARGE SCALE GENOMIC DNA]</scope>
    <source>
        <strain evidence="2 3">CBS 109695</strain>
    </source>
</reference>
<dbReference type="InterPro" id="IPR036291">
    <property type="entry name" value="NAD(P)-bd_dom_sf"/>
</dbReference>
<dbReference type="InterPro" id="IPR047122">
    <property type="entry name" value="Trans-enoyl_RdTase-like"/>
</dbReference>
<dbReference type="InterPro" id="IPR011032">
    <property type="entry name" value="GroES-like_sf"/>
</dbReference>
<dbReference type="STRING" id="436010.A0A166KKP0"/>
<accession>A0A166KKP0</accession>
<dbReference type="Proteomes" id="UP000076532">
    <property type="component" value="Unassembled WGS sequence"/>
</dbReference>
<gene>
    <name evidence="2" type="ORF">FIBSPDRAFT_739706</name>
</gene>
<dbReference type="SUPFAM" id="SSF50129">
    <property type="entry name" value="GroES-like"/>
    <property type="match status" value="1"/>
</dbReference>
<dbReference type="CDD" id="cd08249">
    <property type="entry name" value="enoyl_reductase_like"/>
    <property type="match status" value="1"/>
</dbReference>
<dbReference type="Gene3D" id="3.40.50.720">
    <property type="entry name" value="NAD(P)-binding Rossmann-like Domain"/>
    <property type="match status" value="1"/>
</dbReference>
<dbReference type="SMART" id="SM00829">
    <property type="entry name" value="PKS_ER"/>
    <property type="match status" value="1"/>
</dbReference>
<name>A0A166KKP0_9AGAM</name>
<dbReference type="Pfam" id="PF08240">
    <property type="entry name" value="ADH_N"/>
    <property type="match status" value="1"/>
</dbReference>
<dbReference type="PANTHER" id="PTHR45348">
    <property type="entry name" value="HYPOTHETICAL OXIDOREDUCTASE (EUROFUNG)"/>
    <property type="match status" value="1"/>
</dbReference>
<sequence length="353" mass="36953">MPEKQQKALFLLAKCGDFAVGSTSIPAPGPGELLVKNGAIALNPVDWKIQKYGFAVETFPAIIGLDLAGIVEAVGEGVTGFRKGDRVVASPTLRPRQGPFQQYTIAWAKYTAKVPQSVSIEQAASVPAGIITAAVGLYQAEQAGAGLTAPWEQGGQDKYNKRPILVFGGASSVGAYVIQLAKLSGFSPIIATASPRNTAYLESLGATNVLDRHLDAGALKKEVASITKLPFDVIYDAISKPDTQKLGCELLADNGTLILTLPSSLGETTDGKKVKSTLGSPFPPGNEHVGEGLYASLHGYLDTGAIQPNRVEILPGGLGGIVTGLDRLREGKVSGVKLVVRPRKPMTTPLPFG</sequence>
<organism evidence="2 3">
    <name type="scientific">Athelia psychrophila</name>
    <dbReference type="NCBI Taxonomy" id="1759441"/>
    <lineage>
        <taxon>Eukaryota</taxon>
        <taxon>Fungi</taxon>
        <taxon>Dikarya</taxon>
        <taxon>Basidiomycota</taxon>
        <taxon>Agaricomycotina</taxon>
        <taxon>Agaricomycetes</taxon>
        <taxon>Agaricomycetidae</taxon>
        <taxon>Atheliales</taxon>
        <taxon>Atheliaceae</taxon>
        <taxon>Athelia</taxon>
    </lineage>
</organism>
<dbReference type="Pfam" id="PF00107">
    <property type="entry name" value="ADH_zinc_N"/>
    <property type="match status" value="1"/>
</dbReference>
<dbReference type="EMBL" id="KV417543">
    <property type="protein sequence ID" value="KZP22001.1"/>
    <property type="molecule type" value="Genomic_DNA"/>
</dbReference>
<feature type="domain" description="Enoyl reductase (ER)" evidence="1">
    <location>
        <begin position="16"/>
        <end position="340"/>
    </location>
</feature>
<dbReference type="InterPro" id="IPR013149">
    <property type="entry name" value="ADH-like_C"/>
</dbReference>
<dbReference type="InterPro" id="IPR013154">
    <property type="entry name" value="ADH-like_N"/>
</dbReference>
<evidence type="ECO:0000259" key="1">
    <source>
        <dbReference type="SMART" id="SM00829"/>
    </source>
</evidence>
<dbReference type="AlphaFoldDB" id="A0A166KKP0"/>
<keyword evidence="3" id="KW-1185">Reference proteome</keyword>
<dbReference type="SUPFAM" id="SSF51735">
    <property type="entry name" value="NAD(P)-binding Rossmann-fold domains"/>
    <property type="match status" value="1"/>
</dbReference>
<dbReference type="Gene3D" id="3.90.180.10">
    <property type="entry name" value="Medium-chain alcohol dehydrogenases, catalytic domain"/>
    <property type="match status" value="1"/>
</dbReference>
<proteinExistence type="predicted"/>
<dbReference type="InterPro" id="IPR020843">
    <property type="entry name" value="ER"/>
</dbReference>
<dbReference type="PANTHER" id="PTHR45348:SF2">
    <property type="entry name" value="ZINC-TYPE ALCOHOL DEHYDROGENASE-LIKE PROTEIN C2E1P3.01"/>
    <property type="match status" value="1"/>
</dbReference>
<dbReference type="OrthoDB" id="3233595at2759"/>
<evidence type="ECO:0000313" key="2">
    <source>
        <dbReference type="EMBL" id="KZP22001.1"/>
    </source>
</evidence>